<feature type="region of interest" description="Disordered" evidence="1">
    <location>
        <begin position="35"/>
        <end position="80"/>
    </location>
</feature>
<dbReference type="EMBL" id="FNVU01000002">
    <property type="protein sequence ID" value="SEF84040.1"/>
    <property type="molecule type" value="Genomic_DNA"/>
</dbReference>
<dbReference type="RefSeq" id="WP_235031811.1">
    <property type="nucleotide sequence ID" value="NZ_FNVU01000002.1"/>
</dbReference>
<proteinExistence type="predicted"/>
<feature type="signal peptide" evidence="2">
    <location>
        <begin position="1"/>
        <end position="35"/>
    </location>
</feature>
<feature type="compositionally biased region" description="Low complexity" evidence="1">
    <location>
        <begin position="61"/>
        <end position="72"/>
    </location>
</feature>
<evidence type="ECO:0000313" key="3">
    <source>
        <dbReference type="EMBL" id="SEF84040.1"/>
    </source>
</evidence>
<dbReference type="Gene3D" id="3.10.450.50">
    <property type="match status" value="1"/>
</dbReference>
<reference evidence="3 4" key="1">
    <citation type="submission" date="2016-10" db="EMBL/GenBank/DDBJ databases">
        <authorList>
            <person name="de Groot N.N."/>
        </authorList>
    </citation>
    <scope>NUCLEOTIDE SEQUENCE [LARGE SCALE GENOMIC DNA]</scope>
    <source>
        <strain evidence="3 4">CGMCC 4.2023</strain>
    </source>
</reference>
<dbReference type="AlphaFoldDB" id="A0A1H5VA00"/>
<keyword evidence="2" id="KW-0732">Signal</keyword>
<evidence type="ECO:0000256" key="1">
    <source>
        <dbReference type="SAM" id="MobiDB-lite"/>
    </source>
</evidence>
<evidence type="ECO:0000256" key="2">
    <source>
        <dbReference type="SAM" id="SignalP"/>
    </source>
</evidence>
<keyword evidence="4" id="KW-1185">Reference proteome</keyword>
<dbReference type="Proteomes" id="UP000236754">
    <property type="component" value="Unassembled WGS sequence"/>
</dbReference>
<evidence type="ECO:0000313" key="4">
    <source>
        <dbReference type="Proteomes" id="UP000236754"/>
    </source>
</evidence>
<protein>
    <recommendedName>
        <fullName evidence="5">Secreted protein</fullName>
    </recommendedName>
</protein>
<evidence type="ECO:0008006" key="5">
    <source>
        <dbReference type="Google" id="ProtNLM"/>
    </source>
</evidence>
<organism evidence="3 4">
    <name type="scientific">Actinacidiphila yanglinensis</name>
    <dbReference type="NCBI Taxonomy" id="310779"/>
    <lineage>
        <taxon>Bacteria</taxon>
        <taxon>Bacillati</taxon>
        <taxon>Actinomycetota</taxon>
        <taxon>Actinomycetes</taxon>
        <taxon>Kitasatosporales</taxon>
        <taxon>Streptomycetaceae</taxon>
        <taxon>Actinacidiphila</taxon>
    </lineage>
</organism>
<name>A0A1H5VA00_9ACTN</name>
<feature type="chain" id="PRO_5009286985" description="Secreted protein" evidence="2">
    <location>
        <begin position="36"/>
        <end position="191"/>
    </location>
</feature>
<sequence length="191" mass="20382">MQRIHIRDRAHARPVRRFALTAVALGLAVAAPAAAARADTTRDTRPAAPAHSAGAVHGDHTTGAATPQAGTTIRSGDPQSTVGHVADFYGTYIDVAWDARNDDLRNDLRQHFLTSGLRTKLASWEAAQHADGVLRAQDTPTGWQVTADGSGAGHAFSVVRLTWGSAAHPDYTYLKVQSDLATQQISDIEEQ</sequence>
<gene>
    <name evidence="3" type="ORF">SAMN05216223_102211</name>
</gene>
<accession>A0A1H5VA00</accession>